<evidence type="ECO:0000256" key="10">
    <source>
        <dbReference type="SAM" id="Phobius"/>
    </source>
</evidence>
<feature type="transmembrane region" description="Helical" evidence="10">
    <location>
        <begin position="82"/>
        <end position="102"/>
    </location>
</feature>
<organism evidence="11 12">
    <name type="scientific">Hohenbuehelia grisea</name>
    <dbReference type="NCBI Taxonomy" id="104357"/>
    <lineage>
        <taxon>Eukaryota</taxon>
        <taxon>Fungi</taxon>
        <taxon>Dikarya</taxon>
        <taxon>Basidiomycota</taxon>
        <taxon>Agaricomycotina</taxon>
        <taxon>Agaricomycetes</taxon>
        <taxon>Agaricomycetidae</taxon>
        <taxon>Agaricales</taxon>
        <taxon>Pleurotineae</taxon>
        <taxon>Pleurotaceae</taxon>
        <taxon>Hohenbuehelia</taxon>
    </lineage>
</organism>
<name>A0ABR3J1X3_9AGAR</name>
<dbReference type="PANTHER" id="PTHR28259:SF1">
    <property type="entry name" value="FLUORIDE EXPORT PROTEIN 1-RELATED"/>
    <property type="match status" value="1"/>
</dbReference>
<evidence type="ECO:0000313" key="12">
    <source>
        <dbReference type="Proteomes" id="UP001556367"/>
    </source>
</evidence>
<proteinExistence type="inferred from homology"/>
<evidence type="ECO:0000256" key="4">
    <source>
        <dbReference type="ARBA" id="ARBA00022692"/>
    </source>
</evidence>
<keyword evidence="6 10" id="KW-0472">Membrane</keyword>
<feature type="transmembrane region" description="Helical" evidence="10">
    <location>
        <begin position="252"/>
        <end position="274"/>
    </location>
</feature>
<evidence type="ECO:0000256" key="9">
    <source>
        <dbReference type="SAM" id="MobiDB-lite"/>
    </source>
</evidence>
<keyword evidence="4 10" id="KW-0812">Transmembrane</keyword>
<feature type="transmembrane region" description="Helical" evidence="10">
    <location>
        <begin position="295"/>
        <end position="316"/>
    </location>
</feature>
<feature type="region of interest" description="Disordered" evidence="9">
    <location>
        <begin position="1"/>
        <end position="41"/>
    </location>
</feature>
<dbReference type="EMBL" id="JASNQZ010000012">
    <property type="protein sequence ID" value="KAL0949493.1"/>
    <property type="molecule type" value="Genomic_DNA"/>
</dbReference>
<evidence type="ECO:0008006" key="13">
    <source>
        <dbReference type="Google" id="ProtNLM"/>
    </source>
</evidence>
<comment type="caution">
    <text evidence="11">The sequence shown here is derived from an EMBL/GenBank/DDBJ whole genome shotgun (WGS) entry which is preliminary data.</text>
</comment>
<evidence type="ECO:0000256" key="5">
    <source>
        <dbReference type="ARBA" id="ARBA00022989"/>
    </source>
</evidence>
<dbReference type="InterPro" id="IPR003691">
    <property type="entry name" value="FluC"/>
</dbReference>
<protein>
    <recommendedName>
        <fullName evidence="13">CrcB-like protein</fullName>
    </recommendedName>
</protein>
<keyword evidence="5 10" id="KW-1133">Transmembrane helix</keyword>
<comment type="subcellular location">
    <subcellularLocation>
        <location evidence="2">Cell membrane</location>
        <topology evidence="2">Multi-pass membrane protein</topology>
    </subcellularLocation>
</comment>
<feature type="transmembrane region" description="Helical" evidence="10">
    <location>
        <begin position="114"/>
        <end position="136"/>
    </location>
</feature>
<dbReference type="Pfam" id="PF02537">
    <property type="entry name" value="CRCB"/>
    <property type="match status" value="2"/>
</dbReference>
<comment type="function">
    <text evidence="1">Fluoride channel required for the rapid expulsion of cytoplasmic fluoride.</text>
</comment>
<feature type="transmembrane region" description="Helical" evidence="10">
    <location>
        <begin position="197"/>
        <end position="215"/>
    </location>
</feature>
<evidence type="ECO:0000256" key="6">
    <source>
        <dbReference type="ARBA" id="ARBA00023136"/>
    </source>
</evidence>
<sequence>MSANLNPKESATVTPLSQDGDGDVSERASIDRPPSSHEGLPPSKVYHPLAFPVLALLIPGSIMGALARLGLQALATYEGQSIFPLAYAQSLGCLIMGFCLAIKEPFGLFYGPLYTAFTTGFCGSLTTFSGWQLDIFNSWVNAASSRRGGLRDFVDGIGKSVFTLSLSLGSVAFGMRLGHATKPYLRAPSPLKRTPRYAISVVSVLCLAAVFPTFFRLPTDFRHRATAALLFAYPGVLTRYFLSLGLNPLNPSFPVGTFAANMLGTALVATFHVLQSTRQPPSPTSCAILQGLIDGYCGCLTTVSTFAVEVVSFHIWKGSRYVLGSWVVAQLLLLVILGPSFWSAHVSKTITCSWN</sequence>
<keyword evidence="12" id="KW-1185">Reference proteome</keyword>
<reference evidence="12" key="1">
    <citation type="submission" date="2024-06" db="EMBL/GenBank/DDBJ databases">
        <title>Multi-omics analyses provide insights into the biosynthesis of the anticancer antibiotic pleurotin in Hohenbuehelia grisea.</title>
        <authorList>
            <person name="Weaver J.A."/>
            <person name="Alberti F."/>
        </authorList>
    </citation>
    <scope>NUCLEOTIDE SEQUENCE [LARGE SCALE GENOMIC DNA]</scope>
    <source>
        <strain evidence="12">T-177</strain>
    </source>
</reference>
<evidence type="ECO:0000256" key="7">
    <source>
        <dbReference type="ARBA" id="ARBA00035120"/>
    </source>
</evidence>
<evidence type="ECO:0000313" key="11">
    <source>
        <dbReference type="EMBL" id="KAL0949493.1"/>
    </source>
</evidence>
<keyword evidence="3" id="KW-1003">Cell membrane</keyword>
<evidence type="ECO:0000256" key="3">
    <source>
        <dbReference type="ARBA" id="ARBA00022475"/>
    </source>
</evidence>
<feature type="transmembrane region" description="Helical" evidence="10">
    <location>
        <begin position="49"/>
        <end position="70"/>
    </location>
</feature>
<evidence type="ECO:0000256" key="8">
    <source>
        <dbReference type="ARBA" id="ARBA00035585"/>
    </source>
</evidence>
<dbReference type="PANTHER" id="PTHR28259">
    <property type="entry name" value="FLUORIDE EXPORT PROTEIN 1-RELATED"/>
    <property type="match status" value="1"/>
</dbReference>
<gene>
    <name evidence="11" type="ORF">HGRIS_009547</name>
</gene>
<feature type="transmembrane region" description="Helical" evidence="10">
    <location>
        <begin position="322"/>
        <end position="342"/>
    </location>
</feature>
<feature type="transmembrane region" description="Helical" evidence="10">
    <location>
        <begin position="227"/>
        <end position="246"/>
    </location>
</feature>
<comment type="similarity">
    <text evidence="7">Belongs to the fluoride channel Fluc/FEX (TC 1.A.43) family.</text>
</comment>
<comment type="catalytic activity">
    <reaction evidence="8">
        <text>fluoride(in) = fluoride(out)</text>
        <dbReference type="Rhea" id="RHEA:76159"/>
        <dbReference type="ChEBI" id="CHEBI:17051"/>
    </reaction>
    <physiologicalReaction direction="left-to-right" evidence="8">
        <dbReference type="Rhea" id="RHEA:76160"/>
    </physiologicalReaction>
</comment>
<feature type="compositionally biased region" description="Polar residues" evidence="9">
    <location>
        <begin position="1"/>
        <end position="17"/>
    </location>
</feature>
<evidence type="ECO:0000256" key="2">
    <source>
        <dbReference type="ARBA" id="ARBA00004651"/>
    </source>
</evidence>
<evidence type="ECO:0000256" key="1">
    <source>
        <dbReference type="ARBA" id="ARBA00002598"/>
    </source>
</evidence>
<accession>A0ABR3J1X3</accession>
<dbReference type="Proteomes" id="UP001556367">
    <property type="component" value="Unassembled WGS sequence"/>
</dbReference>